<keyword evidence="3" id="KW-0112">Calmodulin-binding</keyword>
<evidence type="ECO:0000256" key="4">
    <source>
        <dbReference type="SAM" id="MobiDB-lite"/>
    </source>
</evidence>
<dbReference type="Pfam" id="PF00612">
    <property type="entry name" value="IQ"/>
    <property type="match status" value="2"/>
</dbReference>
<dbReference type="PANTHER" id="PTHR14149">
    <property type="entry name" value="RAS GTPASE-ACTIVATING PROTEIN WITH IQ MOTIF"/>
    <property type="match status" value="1"/>
</dbReference>
<evidence type="ECO:0000259" key="6">
    <source>
        <dbReference type="PROSITE" id="PS50021"/>
    </source>
</evidence>
<protein>
    <submittedName>
        <fullName evidence="8">Ras GTPase-activating-like protein IQGAP1</fullName>
    </submittedName>
</protein>
<sequence>MSDIDDKLSNHERGTDIRKSADEMDEQRHKTVAYEYLCHLEEAKKWMEACLRETLPPTTELEENLRNGVYLAKLAHFMAPESLSVHKIYDSEQKRYAAVGLQFKHTDNINHFLKCLKSMQLPLTFQPETTDIYDKKNMPRAIYCIHALSTHLFKLGKAPQIQDLYGKVNFTEEEINAVSKELKKYGIQMPSFQKIGGLLANNMEIDAATLHAAVIAVNQSITEKNNEKILTALQNKVVQLNNIMPCYCKEYTDALFEAKESKAQAMLNRSLNDTYVPDVYDELLTQAEIQGHINCVNVQCTMKNIIQSIRCKNNDFMDILKTSTLCLKNIIHENAQLYKEQLMQLLESSEWNNIYSESNYHHWKQLFQKEIDKANETALKSRKREDCVKLLNLILQNGVRDDFYEVLKKPDLGLREKIDDFALPLYYEEMKIDRIESQNDLSYSDIVASTRVLSTIAEISKAVDTGNPDLVYQALTNPDCHVSELDQGNKVKYYRALAAVRCKKQAADEECPLLTYIDIQDCIDAVNQQCQIDDEVIQVLRQLNSAVVENDRNGIIAALKNSILKLQTPVSPEDVSLYLKLFKKCLEEKHIDGSELWLEDVENVTKVVNTESSNVKNVCKFLSNINIGLKQNDMSFILQCLQKFGIKIPEEYKENCYKTLYDLKNMKSEKYNCELVRYVTHKNNESYLDLKNYNYTWDCPKNLTETFYIDMEDIKELIKSITARKHKKCKINNQIIWFQAYARGYLLRKKLSNRFTYFYNNVDKIIRIQAWWRSIVQRKQYEKLLEDKKKYNEKKSQNTSLKVETKYANILDYYRKHEEKIIKIQALWRSRAERHAFRSLLHKEKPPFPVVRHFSAILNFNAEDYDKDLELQNLKLEVVQSIRHNQVLSQQLDSMDIKIGLLIQNRITLQDVVAHGRSLETLAKQKHSNRDQRSSLSDGVISHKGLKSLTKEGRKMLEGYQHLFYALQTNPKYLSKLLFLLPQSKTNKFLQNVILTLFNFGSNIREEYLLLKLFGSALQEEIRCKFQKPSEVVTGNPLVLKMAVNYARQLNGQRALRQIVGPIIEKILADRTLNIETNPIDIYKCWRNQLEMETGETSNLPYTVTQQQALDYEQVQIRLNKGIELLQSTVLEFLTKITESRDLIPYGMLYMAKILNDSLTEKFPNAPEKDILKVVGNLIYYHFINAAIVAPDAFDIITLPIDRSLSNDQRRNLASIAKILQFAASKKGFGEEATHLVCLNPFIIECHEKFKKFFRYCCQIEDLEEHFCIHEYTEATLIQRPEIYISLQEICDTHCLMLEYQDQIASDPMDSLHDLLDDLGPAPTVASLLGISDVACEANLIRFGKMEVCLVLTNKFQVPEDEDASLNKLFIKTKELLVSVLQFLKGQTLVKALEVPVCSPVQKNLHDVKCSSLSPTLTTIHKSSSLNDCKLQLRAYLNKLELDGWVSRDDGYQNIITAVAKDLCNKGKYRIIRNKELQTLRTTKQRLEEKCKYYQEQVEYYNEYIQRCLENLHTGKGSLQALKASQKNNQVKLRSKMTLKYSAAKLQEKGVLLEVDGLPQSQFKNVIFEISPTEHSGLFSVRCKFMGVEMEKIDIDIQKLLELQFEGAPIMDMFGKAKVNVNLLLYLLNRKFYGKT</sequence>
<accession>A0A6J3L4W7</accession>
<dbReference type="PROSITE" id="PS50021">
    <property type="entry name" value="CH"/>
    <property type="match status" value="1"/>
</dbReference>
<dbReference type="SMART" id="SM00033">
    <property type="entry name" value="CH"/>
    <property type="match status" value="1"/>
</dbReference>
<dbReference type="FunFam" id="1.10.418.10:FF:000013">
    <property type="entry name" value="IQ motif containing GTPase activating protein 1"/>
    <property type="match status" value="1"/>
</dbReference>
<dbReference type="SUPFAM" id="SSF47576">
    <property type="entry name" value="Calponin-homology domain, CH-domain"/>
    <property type="match status" value="1"/>
</dbReference>
<dbReference type="SUPFAM" id="SSF48350">
    <property type="entry name" value="GTPase activation domain, GAP"/>
    <property type="match status" value="1"/>
</dbReference>
<keyword evidence="1" id="KW-0597">Phosphoprotein</keyword>
<dbReference type="GO" id="GO:0005096">
    <property type="term" value="F:GTPase activator activity"/>
    <property type="evidence" value="ECO:0007669"/>
    <property type="project" value="TreeGrafter"/>
</dbReference>
<evidence type="ECO:0000313" key="8">
    <source>
        <dbReference type="RefSeq" id="XP_033359124.1"/>
    </source>
</evidence>
<dbReference type="KEGG" id="bvk:117238378"/>
<evidence type="ECO:0000256" key="1">
    <source>
        <dbReference type="ARBA" id="ARBA00022553"/>
    </source>
</evidence>
<keyword evidence="2" id="KW-0677">Repeat</keyword>
<dbReference type="GeneID" id="117238378"/>
<name>A0A6J3L4W7_9HYME</name>
<dbReference type="Pfam" id="PF00307">
    <property type="entry name" value="CH"/>
    <property type="match status" value="1"/>
</dbReference>
<dbReference type="Pfam" id="PF00616">
    <property type="entry name" value="RasGAP"/>
    <property type="match status" value="1"/>
</dbReference>
<dbReference type="InterPro" id="IPR000593">
    <property type="entry name" value="RasGAP_C"/>
</dbReference>
<evidence type="ECO:0000313" key="7">
    <source>
        <dbReference type="Proteomes" id="UP000504631"/>
    </source>
</evidence>
<dbReference type="CDD" id="cd05127">
    <property type="entry name" value="RasGAP_IQGAP_like"/>
    <property type="match status" value="1"/>
</dbReference>
<dbReference type="InterPro" id="IPR001715">
    <property type="entry name" value="CH_dom"/>
</dbReference>
<dbReference type="GO" id="GO:1903479">
    <property type="term" value="P:mitotic actomyosin contractile ring assembly actin filament organization"/>
    <property type="evidence" value="ECO:0007669"/>
    <property type="project" value="TreeGrafter"/>
</dbReference>
<feature type="domain" description="Calponin-homology (CH)" evidence="6">
    <location>
        <begin position="37"/>
        <end position="152"/>
    </location>
</feature>
<dbReference type="GO" id="GO:0005516">
    <property type="term" value="F:calmodulin binding"/>
    <property type="evidence" value="ECO:0007669"/>
    <property type="project" value="UniProtKB-KW"/>
</dbReference>
<dbReference type="InterPro" id="IPR000048">
    <property type="entry name" value="IQ_motif_EF-hand-BS"/>
</dbReference>
<dbReference type="Proteomes" id="UP000504631">
    <property type="component" value="Unplaced"/>
</dbReference>
<dbReference type="SUPFAM" id="SSF52540">
    <property type="entry name" value="P-loop containing nucleoside triphosphate hydrolases"/>
    <property type="match status" value="1"/>
</dbReference>
<dbReference type="InterPro" id="IPR008936">
    <property type="entry name" value="Rho_GTPase_activation_prot"/>
</dbReference>
<organism evidence="7 8">
    <name type="scientific">Bombus vosnesenskii</name>
    <dbReference type="NCBI Taxonomy" id="207650"/>
    <lineage>
        <taxon>Eukaryota</taxon>
        <taxon>Metazoa</taxon>
        <taxon>Ecdysozoa</taxon>
        <taxon>Arthropoda</taxon>
        <taxon>Hexapoda</taxon>
        <taxon>Insecta</taxon>
        <taxon>Pterygota</taxon>
        <taxon>Neoptera</taxon>
        <taxon>Endopterygota</taxon>
        <taxon>Hymenoptera</taxon>
        <taxon>Apocrita</taxon>
        <taxon>Aculeata</taxon>
        <taxon>Apoidea</taxon>
        <taxon>Anthophila</taxon>
        <taxon>Apidae</taxon>
        <taxon>Bombus</taxon>
        <taxon>Pyrobombus</taxon>
    </lineage>
</organism>
<dbReference type="Gene3D" id="1.20.5.190">
    <property type="match status" value="1"/>
</dbReference>
<dbReference type="GO" id="GO:0005938">
    <property type="term" value="C:cell cortex"/>
    <property type="evidence" value="ECO:0007669"/>
    <property type="project" value="TreeGrafter"/>
</dbReference>
<feature type="region of interest" description="Disordered" evidence="4">
    <location>
        <begin position="1"/>
        <end position="24"/>
    </location>
</feature>
<keyword evidence="7" id="KW-1185">Reference proteome</keyword>
<proteinExistence type="predicted"/>
<reference evidence="8" key="1">
    <citation type="submission" date="2025-08" db="UniProtKB">
        <authorList>
            <consortium name="RefSeq"/>
        </authorList>
    </citation>
    <scope>IDENTIFICATION</scope>
    <source>
        <tissue evidence="8">Muscle</tissue>
    </source>
</reference>
<evidence type="ECO:0000256" key="3">
    <source>
        <dbReference type="ARBA" id="ARBA00022860"/>
    </source>
</evidence>
<dbReference type="InterPro" id="IPR027417">
    <property type="entry name" value="P-loop_NTPase"/>
</dbReference>
<dbReference type="PROSITE" id="PS50096">
    <property type="entry name" value="IQ"/>
    <property type="match status" value="3"/>
</dbReference>
<dbReference type="GO" id="GO:0051015">
    <property type="term" value="F:actin filament binding"/>
    <property type="evidence" value="ECO:0007669"/>
    <property type="project" value="TreeGrafter"/>
</dbReference>
<dbReference type="InterPro" id="IPR036872">
    <property type="entry name" value="CH_dom_sf"/>
</dbReference>
<dbReference type="FunFam" id="1.10.506.10:FF:000004">
    <property type="entry name" value="IQ motif containing GTPase activating protein 1"/>
    <property type="match status" value="1"/>
</dbReference>
<dbReference type="SUPFAM" id="SSF143885">
    <property type="entry name" value="RGC domain-like"/>
    <property type="match status" value="1"/>
</dbReference>
<gene>
    <name evidence="8" type="primary">LOC117238378</name>
</gene>
<dbReference type="Gene3D" id="1.10.418.10">
    <property type="entry name" value="Calponin-like domain"/>
    <property type="match status" value="1"/>
</dbReference>
<dbReference type="PROSITE" id="PS50018">
    <property type="entry name" value="RAS_GTPASE_ACTIV_2"/>
    <property type="match status" value="1"/>
</dbReference>
<dbReference type="Pfam" id="PF03836">
    <property type="entry name" value="RasGAP_C"/>
    <property type="match status" value="1"/>
</dbReference>
<dbReference type="SMART" id="SM00323">
    <property type="entry name" value="RasGAP"/>
    <property type="match status" value="1"/>
</dbReference>
<evidence type="ECO:0000256" key="2">
    <source>
        <dbReference type="ARBA" id="ARBA00022737"/>
    </source>
</evidence>
<feature type="domain" description="Ras-GAP" evidence="5">
    <location>
        <begin position="992"/>
        <end position="1225"/>
    </location>
</feature>
<dbReference type="Gene3D" id="1.10.506.10">
    <property type="entry name" value="GTPase Activation - p120gap, domain 1"/>
    <property type="match status" value="1"/>
</dbReference>
<dbReference type="InterPro" id="IPR001936">
    <property type="entry name" value="RasGAP_dom"/>
</dbReference>
<evidence type="ECO:0000259" key="5">
    <source>
        <dbReference type="PROSITE" id="PS50018"/>
    </source>
</evidence>
<dbReference type="RefSeq" id="XP_033359124.1">
    <property type="nucleotide sequence ID" value="XM_033503233.1"/>
</dbReference>
<dbReference type="SMART" id="SM00015">
    <property type="entry name" value="IQ"/>
    <property type="match status" value="3"/>
</dbReference>
<dbReference type="PANTHER" id="PTHR14149:SF14">
    <property type="entry name" value="CALPONIN-HOMOLOGY (CH) DOMAIN-CONTAINING PROTEIN"/>
    <property type="match status" value="1"/>
</dbReference>